<name>A0ABX3NXN1_9BACT</name>
<dbReference type="RefSeq" id="WP_014221580.1">
    <property type="nucleotide sequence ID" value="NZ_LWBO01000012.1"/>
</dbReference>
<organism evidence="1 2">
    <name type="scientific">Niastella koreensis</name>
    <dbReference type="NCBI Taxonomy" id="354356"/>
    <lineage>
        <taxon>Bacteria</taxon>
        <taxon>Pseudomonadati</taxon>
        <taxon>Bacteroidota</taxon>
        <taxon>Chitinophagia</taxon>
        <taxon>Chitinophagales</taxon>
        <taxon>Chitinophagaceae</taxon>
        <taxon>Niastella</taxon>
    </lineage>
</organism>
<gene>
    <name evidence="1" type="ORF">A4D02_06610</name>
</gene>
<keyword evidence="2" id="KW-1185">Reference proteome</keyword>
<comment type="caution">
    <text evidence="1">The sequence shown here is derived from an EMBL/GenBank/DDBJ whole genome shotgun (WGS) entry which is preliminary data.</text>
</comment>
<dbReference type="EMBL" id="LWBO01000012">
    <property type="protein sequence ID" value="OQP48382.1"/>
    <property type="molecule type" value="Genomic_DNA"/>
</dbReference>
<dbReference type="Proteomes" id="UP000192277">
    <property type="component" value="Unassembled WGS sequence"/>
</dbReference>
<proteinExistence type="predicted"/>
<protein>
    <submittedName>
        <fullName evidence="1">Uncharacterized protein</fullName>
    </submittedName>
</protein>
<accession>A0ABX3NXN1</accession>
<reference evidence="1 2" key="1">
    <citation type="submission" date="2016-04" db="EMBL/GenBank/DDBJ databases">
        <authorList>
            <person name="Chen L."/>
            <person name="Zhuang W."/>
            <person name="Wang G."/>
        </authorList>
    </citation>
    <scope>NUCLEOTIDE SEQUENCE [LARGE SCALE GENOMIC DNA]</scope>
    <source>
        <strain evidence="2">GR20</strain>
    </source>
</reference>
<sequence length="155" mass="18022">MMTSIPDIQHILIILEVAGKQVLFIILDEEGSINRKGNGSPDCEDNDLFIGITSKNLFNQIKPFITEEMQEFWGNKYDLPDKKGRLCCLNILYKDDKIETGVQFLYGEFSQGPPNPFRTLVIKAVELTNNWHEQQKRIAFESIIAKKAKPWWKFW</sequence>
<evidence type="ECO:0000313" key="2">
    <source>
        <dbReference type="Proteomes" id="UP000192277"/>
    </source>
</evidence>
<evidence type="ECO:0000313" key="1">
    <source>
        <dbReference type="EMBL" id="OQP48382.1"/>
    </source>
</evidence>